<dbReference type="EMBL" id="QUNF01000022">
    <property type="protein sequence ID" value="REG82311.1"/>
    <property type="molecule type" value="Genomic_DNA"/>
</dbReference>
<dbReference type="Gene3D" id="3.30.2020.40">
    <property type="entry name" value="Uncharacterised protein PF10387, DUF2442"/>
    <property type="match status" value="1"/>
</dbReference>
<organism evidence="1 2">
    <name type="scientific">Algoriphagus antarcticus</name>
    <dbReference type="NCBI Taxonomy" id="238540"/>
    <lineage>
        <taxon>Bacteria</taxon>
        <taxon>Pseudomonadati</taxon>
        <taxon>Bacteroidota</taxon>
        <taxon>Cytophagia</taxon>
        <taxon>Cytophagales</taxon>
        <taxon>Cyclobacteriaceae</taxon>
        <taxon>Algoriphagus</taxon>
    </lineage>
</organism>
<sequence length="53" mass="5980">MILPKLKSNLAFYVSFKAREMIIFLDDGREASTPLERCSSLREASTEDLITGD</sequence>
<comment type="caution">
    <text evidence="1">The sequence shown here is derived from an EMBL/GenBank/DDBJ whole genome shotgun (WGS) entry which is preliminary data.</text>
</comment>
<name>A0A3E0DHW3_9BACT</name>
<evidence type="ECO:0000313" key="2">
    <source>
        <dbReference type="Proteomes" id="UP000256405"/>
    </source>
</evidence>
<accession>A0A3E0DHW3</accession>
<protein>
    <submittedName>
        <fullName evidence="1">Uncharacterized protein</fullName>
    </submittedName>
</protein>
<keyword evidence="2" id="KW-1185">Reference proteome</keyword>
<reference evidence="1 2" key="1">
    <citation type="submission" date="2018-08" db="EMBL/GenBank/DDBJ databases">
        <title>Genomic Encyclopedia of Archaeal and Bacterial Type Strains, Phase II (KMG-II): from individual species to whole genera.</title>
        <authorList>
            <person name="Goeker M."/>
        </authorList>
    </citation>
    <scope>NUCLEOTIDE SEQUENCE [LARGE SCALE GENOMIC DNA]</scope>
    <source>
        <strain evidence="1 2">DSM 15986</strain>
    </source>
</reference>
<gene>
    <name evidence="1" type="ORF">C8N25_12257</name>
</gene>
<dbReference type="Proteomes" id="UP000256405">
    <property type="component" value="Unassembled WGS sequence"/>
</dbReference>
<proteinExistence type="predicted"/>
<dbReference type="AlphaFoldDB" id="A0A3E0DHW3"/>
<evidence type="ECO:0000313" key="1">
    <source>
        <dbReference type="EMBL" id="REG82311.1"/>
    </source>
</evidence>